<keyword evidence="4" id="KW-1185">Reference proteome</keyword>
<feature type="region of interest" description="Disordered" evidence="1">
    <location>
        <begin position="107"/>
        <end position="133"/>
    </location>
</feature>
<gene>
    <name evidence="3" type="ORF">B0T11DRAFT_277222</name>
</gene>
<name>A0A8K0X821_9PEZI</name>
<feature type="signal peptide" evidence="2">
    <location>
        <begin position="1"/>
        <end position="17"/>
    </location>
</feature>
<evidence type="ECO:0000256" key="1">
    <source>
        <dbReference type="SAM" id="MobiDB-lite"/>
    </source>
</evidence>
<feature type="compositionally biased region" description="Low complexity" evidence="1">
    <location>
        <begin position="113"/>
        <end position="124"/>
    </location>
</feature>
<feature type="chain" id="PRO_5035425344" description="Secreted protein" evidence="2">
    <location>
        <begin position="18"/>
        <end position="133"/>
    </location>
</feature>
<dbReference type="Proteomes" id="UP000813385">
    <property type="component" value="Unassembled WGS sequence"/>
</dbReference>
<protein>
    <recommendedName>
        <fullName evidence="5">Secreted protein</fullName>
    </recommendedName>
</protein>
<organism evidence="3 4">
    <name type="scientific">Plectosphaerella cucumerina</name>
    <dbReference type="NCBI Taxonomy" id="40658"/>
    <lineage>
        <taxon>Eukaryota</taxon>
        <taxon>Fungi</taxon>
        <taxon>Dikarya</taxon>
        <taxon>Ascomycota</taxon>
        <taxon>Pezizomycotina</taxon>
        <taxon>Sordariomycetes</taxon>
        <taxon>Hypocreomycetidae</taxon>
        <taxon>Glomerellales</taxon>
        <taxon>Plectosphaerellaceae</taxon>
        <taxon>Plectosphaerella</taxon>
    </lineage>
</organism>
<dbReference type="AlphaFoldDB" id="A0A8K0X821"/>
<accession>A0A8K0X821</accession>
<evidence type="ECO:0008006" key="5">
    <source>
        <dbReference type="Google" id="ProtNLM"/>
    </source>
</evidence>
<evidence type="ECO:0000313" key="4">
    <source>
        <dbReference type="Proteomes" id="UP000813385"/>
    </source>
</evidence>
<keyword evidence="2" id="KW-0732">Signal</keyword>
<evidence type="ECO:0000256" key="2">
    <source>
        <dbReference type="SAM" id="SignalP"/>
    </source>
</evidence>
<proteinExistence type="predicted"/>
<reference evidence="3" key="1">
    <citation type="journal article" date="2021" name="Nat. Commun.">
        <title>Genetic determinants of endophytism in the Arabidopsis root mycobiome.</title>
        <authorList>
            <person name="Mesny F."/>
            <person name="Miyauchi S."/>
            <person name="Thiergart T."/>
            <person name="Pickel B."/>
            <person name="Atanasova L."/>
            <person name="Karlsson M."/>
            <person name="Huettel B."/>
            <person name="Barry K.W."/>
            <person name="Haridas S."/>
            <person name="Chen C."/>
            <person name="Bauer D."/>
            <person name="Andreopoulos W."/>
            <person name="Pangilinan J."/>
            <person name="LaButti K."/>
            <person name="Riley R."/>
            <person name="Lipzen A."/>
            <person name="Clum A."/>
            <person name="Drula E."/>
            <person name="Henrissat B."/>
            <person name="Kohler A."/>
            <person name="Grigoriev I.V."/>
            <person name="Martin F.M."/>
            <person name="Hacquard S."/>
        </authorList>
    </citation>
    <scope>NUCLEOTIDE SEQUENCE</scope>
    <source>
        <strain evidence="3">MPI-CAGE-AT-0016</strain>
    </source>
</reference>
<dbReference type="EMBL" id="JAGPXD010000002">
    <property type="protein sequence ID" value="KAH7368536.1"/>
    <property type="molecule type" value="Genomic_DNA"/>
</dbReference>
<evidence type="ECO:0000313" key="3">
    <source>
        <dbReference type="EMBL" id="KAH7368536.1"/>
    </source>
</evidence>
<comment type="caution">
    <text evidence="3">The sequence shown here is derived from an EMBL/GenBank/DDBJ whole genome shotgun (WGS) entry which is preliminary data.</text>
</comment>
<sequence>MPWPGLTICIVPFMSLAQGPEFPRSPGPAMQQTLRGNGWVPFARIGCCREAQHKHHHPASARMEQVSQAAAGRRLFSTHTHPLSRRSWEPGASAVCAVLAGLQGLRTPAQGETRPAANATTRPAQSHPRRVYC</sequence>